<dbReference type="Proteomes" id="UP001152795">
    <property type="component" value="Unassembled WGS sequence"/>
</dbReference>
<gene>
    <name evidence="1" type="ORF">PACLA_8A056754</name>
</gene>
<evidence type="ECO:0000313" key="1">
    <source>
        <dbReference type="EMBL" id="CAB4015994.1"/>
    </source>
</evidence>
<feature type="non-terminal residue" evidence="1">
    <location>
        <position position="83"/>
    </location>
</feature>
<comment type="caution">
    <text evidence="1">The sequence shown here is derived from an EMBL/GenBank/DDBJ whole genome shotgun (WGS) entry which is preliminary data.</text>
</comment>
<sequence length="83" mass="9861">WQHGHHPTQRVQVLWIPHCNAFNVQLYYLFYNDQKLPKDCCQVAAKNLYMRSPGERGIGRNNRVAFLRKSKLFCKNNSSIRQK</sequence>
<accession>A0A7D9ERG0</accession>
<evidence type="ECO:0000313" key="2">
    <source>
        <dbReference type="Proteomes" id="UP001152795"/>
    </source>
</evidence>
<protein>
    <submittedName>
        <fullName evidence="1">Uncharacterized protein</fullName>
    </submittedName>
</protein>
<name>A0A7D9ERG0_PARCT</name>
<dbReference type="EMBL" id="CACRXK020008926">
    <property type="protein sequence ID" value="CAB4015994.1"/>
    <property type="molecule type" value="Genomic_DNA"/>
</dbReference>
<reference evidence="1" key="1">
    <citation type="submission" date="2020-04" db="EMBL/GenBank/DDBJ databases">
        <authorList>
            <person name="Alioto T."/>
            <person name="Alioto T."/>
            <person name="Gomez Garrido J."/>
        </authorList>
    </citation>
    <scope>NUCLEOTIDE SEQUENCE</scope>
    <source>
        <strain evidence="1">A484AB</strain>
    </source>
</reference>
<organism evidence="1 2">
    <name type="scientific">Paramuricea clavata</name>
    <name type="common">Red gorgonian</name>
    <name type="synonym">Violescent sea-whip</name>
    <dbReference type="NCBI Taxonomy" id="317549"/>
    <lineage>
        <taxon>Eukaryota</taxon>
        <taxon>Metazoa</taxon>
        <taxon>Cnidaria</taxon>
        <taxon>Anthozoa</taxon>
        <taxon>Octocorallia</taxon>
        <taxon>Malacalcyonacea</taxon>
        <taxon>Plexauridae</taxon>
        <taxon>Paramuricea</taxon>
    </lineage>
</organism>
<keyword evidence="2" id="KW-1185">Reference proteome</keyword>
<feature type="non-terminal residue" evidence="1">
    <location>
        <position position="1"/>
    </location>
</feature>
<dbReference type="AlphaFoldDB" id="A0A7D9ERG0"/>
<proteinExistence type="predicted"/>